<organism evidence="3 4">
    <name type="scientific">Actinomadura barringtoniae</name>
    <dbReference type="NCBI Taxonomy" id="1427535"/>
    <lineage>
        <taxon>Bacteria</taxon>
        <taxon>Bacillati</taxon>
        <taxon>Actinomycetota</taxon>
        <taxon>Actinomycetes</taxon>
        <taxon>Streptosporangiales</taxon>
        <taxon>Thermomonosporaceae</taxon>
        <taxon>Actinomadura</taxon>
    </lineage>
</organism>
<dbReference type="AlphaFoldDB" id="A0A939PDU8"/>
<accession>A0A939PDU8</accession>
<dbReference type="GO" id="GO:0005829">
    <property type="term" value="C:cytosol"/>
    <property type="evidence" value="ECO:0007669"/>
    <property type="project" value="UniProtKB-ARBA"/>
</dbReference>
<comment type="caution">
    <text evidence="3">The sequence shown here is derived from an EMBL/GenBank/DDBJ whole genome shotgun (WGS) entry which is preliminary data.</text>
</comment>
<dbReference type="Gene3D" id="1.10.10.10">
    <property type="entry name" value="Winged helix-like DNA-binding domain superfamily/Winged helix DNA-binding domain"/>
    <property type="match status" value="1"/>
</dbReference>
<dbReference type="InterPro" id="IPR015943">
    <property type="entry name" value="WD40/YVTN_repeat-like_dom_sf"/>
</dbReference>
<dbReference type="SUPFAM" id="SSF52540">
    <property type="entry name" value="P-loop containing nucleoside triphosphate hydrolases"/>
    <property type="match status" value="1"/>
</dbReference>
<dbReference type="PANTHER" id="PTHR22845">
    <property type="entry name" value="APOPTOTIC PROTEASE-ACTIVATING FACTOR 1"/>
    <property type="match status" value="1"/>
</dbReference>
<dbReference type="InterPro" id="IPR027417">
    <property type="entry name" value="P-loop_NTPase"/>
</dbReference>
<feature type="domain" description="NB-ARC" evidence="2">
    <location>
        <begin position="62"/>
        <end position="179"/>
    </location>
</feature>
<sequence length="1054" mass="114019">MENEFAGEALNVVQARDIHGDVVFNAPRERPPAPAMAPAPPRGFVPRADIQEPLIAALLERRDVALRGAGGFGKTTLACWVCRMPEVREAFPGGVLWVELGQNPSLQKVATSLAGLAAVLTGESPGTYADVPSAAAAFRNALSDKPALLVVDDAWSSADVAHFSGPSTLLVTSRRSGVLEGTEIAVDAMSDAEGAALLEGDPGVLRPLVDRAGHWPLALVMLSGLLRSLGERHGMTSEEAVASLMNELDRYGIATLDELSDADVLRGISRTLDLSLDELGDSRDRLVSLAAFPQGQVVQYETLRRLWDMSDLRVRAVADRFVSRSLASAPGPDGLRLHDVTREALRHMAPEVMRDVSMRLLEGMRPADDGRVFHLCQAGRMDELPALLRDMRYISARLAGAGPLALASDLALARTEDAFAEGLTKLLRLEGHIFVAGLSETDMALTLESRLLNRPGLLEEVHHVTEARPDGGLIALHPMPDVDGSALERSVVVHPDGASQDVDWDPRGRLLATVGYGPPVQIVDTGSWESTAWPVPYSAVVNGVRWSPDGAKLALLGDTSRFSPVFDYYDEHPPQLHALSVHDAATGVEIDVAAFRGAAISFPPGISWGADSEHLAIGGMEGVFLWRSGSGTGPLCLARKDRLGSDTDVDWHPELGLLGHATEGDVGILRHWADPIAGGEPRVWTDRDLRGAGRGLWWRPRGGVAVLALPRSTLLVDPVAQRVLWRLDHRVSLPRWSPDGGRLAFLRSGRLLELWDVPGDGELEAGASPRAAAEIDIGSHQGTRQSLAWRPDGARVAIVRDSAVVKLWRPEQSTERPTRELRHVMWSPDGGTLAVGGSRERWFALDPLDLDAAAVECAPHPFSGRDPAGKRSWLDEVGARREWESGHEPRTFVEFAPGEQAWIVARWFEPLSLCRRNGAETVLVPGYDGRRWGGASFTPSGDRVVAVSGYGPFEKTDFTLWPVTEAAQGEPAARWTTLVEPDVRHVWRVTASETHAVIVANPGLIGLFELDGMRNVCWIRTNATARDAAFDPEGRRLAVVGDAGVYLFEVTPAG</sequence>
<gene>
    <name evidence="3" type="ORF">J4573_10030</name>
</gene>
<keyword evidence="1" id="KW-0053">Apoptosis</keyword>
<dbReference type="PRINTS" id="PR00364">
    <property type="entry name" value="DISEASERSIST"/>
</dbReference>
<dbReference type="SUPFAM" id="SSF82171">
    <property type="entry name" value="DPP6 N-terminal domain-like"/>
    <property type="match status" value="2"/>
</dbReference>
<dbReference type="Proteomes" id="UP000669179">
    <property type="component" value="Unassembled WGS sequence"/>
</dbReference>
<dbReference type="GO" id="GO:0043531">
    <property type="term" value="F:ADP binding"/>
    <property type="evidence" value="ECO:0007669"/>
    <property type="project" value="InterPro"/>
</dbReference>
<protein>
    <submittedName>
        <fullName evidence="3">PD40 domain-containing protein</fullName>
    </submittedName>
</protein>
<evidence type="ECO:0000313" key="4">
    <source>
        <dbReference type="Proteomes" id="UP000669179"/>
    </source>
</evidence>
<evidence type="ECO:0000259" key="2">
    <source>
        <dbReference type="Pfam" id="PF00931"/>
    </source>
</evidence>
<keyword evidence="4" id="KW-1185">Reference proteome</keyword>
<proteinExistence type="predicted"/>
<dbReference type="Gene3D" id="3.40.50.300">
    <property type="entry name" value="P-loop containing nucleotide triphosphate hydrolases"/>
    <property type="match status" value="1"/>
</dbReference>
<reference evidence="3" key="1">
    <citation type="submission" date="2021-03" db="EMBL/GenBank/DDBJ databases">
        <authorList>
            <person name="Kanchanasin P."/>
            <person name="Saeng-In P."/>
            <person name="Phongsopitanun W."/>
            <person name="Yuki M."/>
            <person name="Kudo T."/>
            <person name="Ohkuma M."/>
            <person name="Tanasupawat S."/>
        </authorList>
    </citation>
    <scope>NUCLEOTIDE SEQUENCE</scope>
    <source>
        <strain evidence="3">GKU 128</strain>
    </source>
</reference>
<dbReference type="InterPro" id="IPR011659">
    <property type="entry name" value="WD40"/>
</dbReference>
<dbReference type="RefSeq" id="WP_208255079.1">
    <property type="nucleotide sequence ID" value="NZ_JAGEOJ010000004.1"/>
</dbReference>
<dbReference type="PANTHER" id="PTHR22845:SF5">
    <property type="entry name" value="APOPTOTIC PROTEASE-ACTIVATING FACTOR 1"/>
    <property type="match status" value="1"/>
</dbReference>
<dbReference type="Pfam" id="PF00931">
    <property type="entry name" value="NB-ARC"/>
    <property type="match status" value="1"/>
</dbReference>
<dbReference type="InterPro" id="IPR002182">
    <property type="entry name" value="NB-ARC"/>
</dbReference>
<evidence type="ECO:0000313" key="3">
    <source>
        <dbReference type="EMBL" id="MBO2447424.1"/>
    </source>
</evidence>
<dbReference type="Pfam" id="PF07676">
    <property type="entry name" value="PD40"/>
    <property type="match status" value="1"/>
</dbReference>
<dbReference type="InterPro" id="IPR036388">
    <property type="entry name" value="WH-like_DNA-bd_sf"/>
</dbReference>
<dbReference type="Gene3D" id="2.130.10.10">
    <property type="entry name" value="YVTN repeat-like/Quinoprotein amine dehydrogenase"/>
    <property type="match status" value="2"/>
</dbReference>
<dbReference type="EMBL" id="JAGEOJ010000004">
    <property type="protein sequence ID" value="MBO2447424.1"/>
    <property type="molecule type" value="Genomic_DNA"/>
</dbReference>
<name>A0A939PDU8_9ACTN</name>
<evidence type="ECO:0000256" key="1">
    <source>
        <dbReference type="ARBA" id="ARBA00022703"/>
    </source>
</evidence>